<name>A0A5B7FGU0_PORTR</name>
<sequence>MRVKRSAGAGRGQPLGLLTDFIDQWLAILPHFPTTHLSFLPHDPGLHHHHATRGRDPSSRLAQCCSGPSAAQGTLCRDTAAVAVLGSHLTPHSLNKKHWKDEALCVVMNHTYHCQ</sequence>
<proteinExistence type="predicted"/>
<keyword evidence="2" id="KW-1185">Reference proteome</keyword>
<comment type="caution">
    <text evidence="1">The sequence shown here is derived from an EMBL/GenBank/DDBJ whole genome shotgun (WGS) entry which is preliminary data.</text>
</comment>
<accession>A0A5B7FGU0</accession>
<reference evidence="1 2" key="1">
    <citation type="submission" date="2019-05" db="EMBL/GenBank/DDBJ databases">
        <title>Another draft genome of Portunus trituberculatus and its Hox gene families provides insights of decapod evolution.</title>
        <authorList>
            <person name="Jeong J.-H."/>
            <person name="Song I."/>
            <person name="Kim S."/>
            <person name="Choi T."/>
            <person name="Kim D."/>
            <person name="Ryu S."/>
            <person name="Kim W."/>
        </authorList>
    </citation>
    <scope>NUCLEOTIDE SEQUENCE [LARGE SCALE GENOMIC DNA]</scope>
    <source>
        <tissue evidence="1">Muscle</tissue>
    </source>
</reference>
<dbReference type="EMBL" id="VSRR010006865">
    <property type="protein sequence ID" value="MPC45722.1"/>
    <property type="molecule type" value="Genomic_DNA"/>
</dbReference>
<organism evidence="1 2">
    <name type="scientific">Portunus trituberculatus</name>
    <name type="common">Swimming crab</name>
    <name type="synonym">Neptunus trituberculatus</name>
    <dbReference type="NCBI Taxonomy" id="210409"/>
    <lineage>
        <taxon>Eukaryota</taxon>
        <taxon>Metazoa</taxon>
        <taxon>Ecdysozoa</taxon>
        <taxon>Arthropoda</taxon>
        <taxon>Crustacea</taxon>
        <taxon>Multicrustacea</taxon>
        <taxon>Malacostraca</taxon>
        <taxon>Eumalacostraca</taxon>
        <taxon>Eucarida</taxon>
        <taxon>Decapoda</taxon>
        <taxon>Pleocyemata</taxon>
        <taxon>Brachyura</taxon>
        <taxon>Eubrachyura</taxon>
        <taxon>Portunoidea</taxon>
        <taxon>Portunidae</taxon>
        <taxon>Portuninae</taxon>
        <taxon>Portunus</taxon>
    </lineage>
</organism>
<protein>
    <submittedName>
        <fullName evidence="1">Uncharacterized protein</fullName>
    </submittedName>
</protein>
<dbReference type="AlphaFoldDB" id="A0A5B7FGU0"/>
<gene>
    <name evidence="1" type="ORF">E2C01_039428</name>
</gene>
<dbReference type="Proteomes" id="UP000324222">
    <property type="component" value="Unassembled WGS sequence"/>
</dbReference>
<evidence type="ECO:0000313" key="2">
    <source>
        <dbReference type="Proteomes" id="UP000324222"/>
    </source>
</evidence>
<evidence type="ECO:0000313" key="1">
    <source>
        <dbReference type="EMBL" id="MPC45722.1"/>
    </source>
</evidence>